<name>U2FME3_9MOLU</name>
<evidence type="ECO:0000256" key="10">
    <source>
        <dbReference type="HAMAP-Rule" id="MF_01038"/>
    </source>
</evidence>
<comment type="subunit">
    <text evidence="10">Monomer.</text>
</comment>
<feature type="binding site" evidence="10 13">
    <location>
        <position position="448"/>
    </location>
    <ligand>
        <name>Mn(2+)</name>
        <dbReference type="ChEBI" id="CHEBI:29035"/>
        <label>2</label>
    </ligand>
</feature>
<dbReference type="PANTHER" id="PTHR31637:SF0">
    <property type="entry name" value="2,3-BISPHOSPHOGLYCERATE-INDEPENDENT PHOSPHOGLYCERATE MUTASE"/>
    <property type="match status" value="1"/>
</dbReference>
<feature type="binding site" evidence="10 13">
    <location>
        <position position="62"/>
    </location>
    <ligand>
        <name>Mn(2+)</name>
        <dbReference type="ChEBI" id="CHEBI:29035"/>
        <label>2</label>
    </ligand>
</feature>
<dbReference type="PIRSF" id="PIRSF001492">
    <property type="entry name" value="IPGAM"/>
    <property type="match status" value="1"/>
</dbReference>
<reference evidence="16 17" key="2">
    <citation type="journal article" date="2013" name="PLoS ONE">
        <title>INDIGO - INtegrated Data Warehouse of MIcrobial GenOmes with Examples from the Red Sea Extremophiles.</title>
        <authorList>
            <person name="Alam I."/>
            <person name="Antunes A."/>
            <person name="Kamau A.A."/>
            <person name="Ba Alawi W."/>
            <person name="Kalkatawi M."/>
            <person name="Stingl U."/>
            <person name="Bajic V.B."/>
        </authorList>
    </citation>
    <scope>NUCLEOTIDE SEQUENCE [LARGE SCALE GENOMIC DNA]</scope>
    <source>
        <strain evidence="16 17">SSD-17B</strain>
    </source>
</reference>
<dbReference type="GO" id="GO:0030145">
    <property type="term" value="F:manganese ion binding"/>
    <property type="evidence" value="ECO:0007669"/>
    <property type="project" value="UniProtKB-UniRule"/>
</dbReference>
<gene>
    <name evidence="10 16" type="primary">gpmI</name>
    <name evidence="16" type="ORF">HLPCO_001325</name>
</gene>
<evidence type="ECO:0000256" key="3">
    <source>
        <dbReference type="ARBA" id="ARBA00008819"/>
    </source>
</evidence>
<dbReference type="STRING" id="1033810.HLPCO_001325"/>
<feature type="binding site" evidence="10 12">
    <location>
        <position position="123"/>
    </location>
    <ligand>
        <name>substrate</name>
    </ligand>
</feature>
<dbReference type="InterPro" id="IPR036646">
    <property type="entry name" value="PGAM_B_sf"/>
</dbReference>
<feature type="binding site" evidence="10 13">
    <location>
        <position position="406"/>
    </location>
    <ligand>
        <name>Mn(2+)</name>
        <dbReference type="ChEBI" id="CHEBI:29035"/>
        <label>1</label>
    </ligand>
</feature>
<evidence type="ECO:0000256" key="2">
    <source>
        <dbReference type="ARBA" id="ARBA00004798"/>
    </source>
</evidence>
<sequence>MTKKPVALIILDGVAYGKDYPGNAFKLANTKNFDRYVNEFPNSTLGASGESVGLPEGQMGNSEVGHLNIGAGRVVYQSLTRINIDIRTGQFFENEYFTKAINHAKEKGTKLHLFGLLSDGGVHSHIDHIAALLKLAKIKGLEDVYVHAFLDGRDVGPKSALGYVEQLEENMDEIGIGKIATVSGRYYAMDRDKNFDLTQKAYDAMTIAKGEKYKSAKEGIEASYNNDILDEFVLPFVVCEDGMVRDEDAVIFANFRPDRAIQLSTAISNPENVANYRKEGKPALDPSKGPKDVYFVSMMHYAESVKADIAFPLQRLSNTFGEVVSNEGLKQLRIAETQKYAHVTFFFDGGIDKEIKGSKRILIDSPTVETYDLMPEMSAYEVTDAVLKEIETDTPDVIVLNFANCDMVGHTGVIDAAIKAVETVDECFSKVVEAIEAKGGVSLITADHGNAEKLVADDGNPFTAHTSNPVPLIITDKTIDIRDGGILGDLAPTMLEYLGIKQPDEMDGKSLLIKK</sequence>
<dbReference type="Pfam" id="PF01676">
    <property type="entry name" value="Metalloenzyme"/>
    <property type="match status" value="1"/>
</dbReference>
<dbReference type="FunFam" id="3.40.1450.10:FF:000001">
    <property type="entry name" value="2,3-bisphosphoglycerate-independent phosphoglycerate mutase"/>
    <property type="match status" value="1"/>
</dbReference>
<feature type="binding site" evidence="10 12">
    <location>
        <begin position="256"/>
        <end position="259"/>
    </location>
    <ligand>
        <name>substrate</name>
    </ligand>
</feature>
<evidence type="ECO:0000313" key="16">
    <source>
        <dbReference type="EMBL" id="ERJ12339.1"/>
    </source>
</evidence>
<feature type="binding site" evidence="10 12">
    <location>
        <position position="339"/>
    </location>
    <ligand>
        <name>substrate</name>
    </ligand>
</feature>
<comment type="pathway">
    <text evidence="2 10">Carbohydrate degradation; glycolysis; pyruvate from D-glyceraldehyde 3-phosphate: step 3/5.</text>
</comment>
<evidence type="ECO:0000256" key="11">
    <source>
        <dbReference type="PIRSR" id="PIRSR001492-1"/>
    </source>
</evidence>
<dbReference type="Proteomes" id="UP000005707">
    <property type="component" value="Unassembled WGS sequence"/>
</dbReference>
<dbReference type="Gene3D" id="3.40.720.10">
    <property type="entry name" value="Alkaline Phosphatase, subunit A"/>
    <property type="match status" value="1"/>
</dbReference>
<dbReference type="GO" id="GO:0006096">
    <property type="term" value="P:glycolytic process"/>
    <property type="evidence" value="ECO:0007669"/>
    <property type="project" value="UniProtKB-UniRule"/>
</dbReference>
<feature type="binding site" evidence="10 13">
    <location>
        <position position="12"/>
    </location>
    <ligand>
        <name>Mn(2+)</name>
        <dbReference type="ChEBI" id="CHEBI:29035"/>
        <label>2</label>
    </ligand>
</feature>
<proteinExistence type="inferred from homology"/>
<dbReference type="Gene3D" id="3.40.1450.10">
    <property type="entry name" value="BPG-independent phosphoglycerate mutase, domain B"/>
    <property type="match status" value="1"/>
</dbReference>
<keyword evidence="8 10" id="KW-0413">Isomerase</keyword>
<dbReference type="InterPro" id="IPR017850">
    <property type="entry name" value="Alkaline_phosphatase_core_sf"/>
</dbReference>
<evidence type="ECO:0000259" key="15">
    <source>
        <dbReference type="Pfam" id="PF06415"/>
    </source>
</evidence>
<dbReference type="AlphaFoldDB" id="U2FME3"/>
<feature type="binding site" evidence="10 13">
    <location>
        <position position="465"/>
    </location>
    <ligand>
        <name>Mn(2+)</name>
        <dbReference type="ChEBI" id="CHEBI:29035"/>
        <label>1</label>
    </ligand>
</feature>
<feature type="binding site" evidence="10 13">
    <location>
        <position position="410"/>
    </location>
    <ligand>
        <name>Mn(2+)</name>
        <dbReference type="ChEBI" id="CHEBI:29035"/>
        <label>1</label>
    </ligand>
</feature>
<dbReference type="SUPFAM" id="SSF53649">
    <property type="entry name" value="Alkaline phosphatase-like"/>
    <property type="match status" value="1"/>
</dbReference>
<evidence type="ECO:0000256" key="12">
    <source>
        <dbReference type="PIRSR" id="PIRSR001492-2"/>
    </source>
</evidence>
<comment type="cofactor">
    <cofactor evidence="10">
        <name>Mn(2+)</name>
        <dbReference type="ChEBI" id="CHEBI:29035"/>
    </cofactor>
    <text evidence="10">Binds 2 manganese ions per subunit.</text>
</comment>
<dbReference type="EMBL" id="AFNU02000004">
    <property type="protein sequence ID" value="ERJ12339.1"/>
    <property type="molecule type" value="Genomic_DNA"/>
</dbReference>
<dbReference type="Pfam" id="PF06415">
    <property type="entry name" value="iPGM_N"/>
    <property type="match status" value="1"/>
</dbReference>
<dbReference type="PANTHER" id="PTHR31637">
    <property type="entry name" value="2,3-BISPHOSPHOGLYCERATE-INDEPENDENT PHOSPHOGLYCERATE MUTASE"/>
    <property type="match status" value="1"/>
</dbReference>
<dbReference type="GO" id="GO:0006007">
    <property type="term" value="P:glucose catabolic process"/>
    <property type="evidence" value="ECO:0007669"/>
    <property type="project" value="InterPro"/>
</dbReference>
<dbReference type="RefSeq" id="WP_008825084.1">
    <property type="nucleotide sequence ID" value="NZ_AFNU02000004.1"/>
</dbReference>
<feature type="binding site" evidence="10 12">
    <location>
        <begin position="153"/>
        <end position="154"/>
    </location>
    <ligand>
        <name>substrate</name>
    </ligand>
</feature>
<dbReference type="SUPFAM" id="SSF64158">
    <property type="entry name" value="2,3-Bisphosphoglycerate-independent phosphoglycerate mutase, substrate-binding domain"/>
    <property type="match status" value="1"/>
</dbReference>
<dbReference type="OrthoDB" id="9800863at2"/>
<dbReference type="UniPathway" id="UPA00109">
    <property type="reaction ID" value="UER00186"/>
</dbReference>
<evidence type="ECO:0000256" key="4">
    <source>
        <dbReference type="ARBA" id="ARBA00012026"/>
    </source>
</evidence>
<dbReference type="InterPro" id="IPR011258">
    <property type="entry name" value="BPG-indep_PGM_N"/>
</dbReference>
<organism evidence="16 17">
    <name type="scientific">Haloplasma contractile SSD-17B</name>
    <dbReference type="NCBI Taxonomy" id="1033810"/>
    <lineage>
        <taxon>Bacteria</taxon>
        <taxon>Bacillati</taxon>
        <taxon>Mycoplasmatota</taxon>
        <taxon>Mollicutes</taxon>
        <taxon>Haloplasmatales</taxon>
        <taxon>Haloplasmataceae</taxon>
        <taxon>Haloplasma</taxon>
    </lineage>
</organism>
<dbReference type="NCBIfam" id="TIGR01307">
    <property type="entry name" value="pgm_bpd_ind"/>
    <property type="match status" value="1"/>
</dbReference>
<dbReference type="eggNOG" id="COG0696">
    <property type="taxonomic scope" value="Bacteria"/>
</dbReference>
<dbReference type="InterPro" id="IPR006124">
    <property type="entry name" value="Metalloenzyme"/>
</dbReference>
<keyword evidence="6 10" id="KW-0324">Glycolysis</keyword>
<dbReference type="GO" id="GO:0004619">
    <property type="term" value="F:phosphoglycerate mutase activity"/>
    <property type="evidence" value="ECO:0007669"/>
    <property type="project" value="UniProtKB-UniRule"/>
</dbReference>
<evidence type="ECO:0000256" key="6">
    <source>
        <dbReference type="ARBA" id="ARBA00023152"/>
    </source>
</evidence>
<dbReference type="InParanoid" id="U2FME3"/>
<evidence type="ECO:0000313" key="17">
    <source>
        <dbReference type="Proteomes" id="UP000005707"/>
    </source>
</evidence>
<comment type="function">
    <text evidence="10">Catalyzes the interconversion of 2-phosphoglycerate and 3-phosphoglycerate.</text>
</comment>
<dbReference type="FunCoup" id="U2FME3">
    <property type="interactions" value="274"/>
</dbReference>
<evidence type="ECO:0000256" key="9">
    <source>
        <dbReference type="ARBA" id="ARBA00071648"/>
    </source>
</evidence>
<evidence type="ECO:0000256" key="7">
    <source>
        <dbReference type="ARBA" id="ARBA00023211"/>
    </source>
</evidence>
<evidence type="ECO:0000256" key="5">
    <source>
        <dbReference type="ARBA" id="ARBA00022723"/>
    </source>
</evidence>
<feature type="active site" description="Phosphoserine intermediate" evidence="10 11">
    <location>
        <position position="62"/>
    </location>
</feature>
<evidence type="ECO:0000256" key="8">
    <source>
        <dbReference type="ARBA" id="ARBA00023235"/>
    </source>
</evidence>
<evidence type="ECO:0000259" key="14">
    <source>
        <dbReference type="Pfam" id="PF01676"/>
    </source>
</evidence>
<dbReference type="HAMAP" id="MF_01038">
    <property type="entry name" value="GpmI"/>
    <property type="match status" value="1"/>
</dbReference>
<dbReference type="EC" id="5.4.2.12" evidence="4 10"/>
<feature type="domain" description="BPG-independent PGAM N-terminal" evidence="15">
    <location>
        <begin position="82"/>
        <end position="302"/>
    </location>
</feature>
<evidence type="ECO:0000256" key="13">
    <source>
        <dbReference type="PIRSR" id="PIRSR001492-3"/>
    </source>
</evidence>
<feature type="domain" description="Metalloenzyme" evidence="14">
    <location>
        <begin position="4"/>
        <end position="501"/>
    </location>
</feature>
<dbReference type="GO" id="GO:0005829">
    <property type="term" value="C:cytosol"/>
    <property type="evidence" value="ECO:0007669"/>
    <property type="project" value="TreeGrafter"/>
</dbReference>
<comment type="catalytic activity">
    <reaction evidence="1 10">
        <text>(2R)-2-phosphoglycerate = (2R)-3-phosphoglycerate</text>
        <dbReference type="Rhea" id="RHEA:15901"/>
        <dbReference type="ChEBI" id="CHEBI:58272"/>
        <dbReference type="ChEBI" id="CHEBI:58289"/>
        <dbReference type="EC" id="5.4.2.12"/>
    </reaction>
</comment>
<feature type="binding site" evidence="10 12">
    <location>
        <position position="191"/>
    </location>
    <ligand>
        <name>substrate</name>
    </ligand>
</feature>
<feature type="binding site" evidence="10 12">
    <location>
        <position position="185"/>
    </location>
    <ligand>
        <name>substrate</name>
    </ligand>
</feature>
<keyword evidence="7 10" id="KW-0464">Manganese</keyword>
<reference evidence="16 17" key="1">
    <citation type="journal article" date="2011" name="J. Bacteriol.">
        <title>Genome sequence of Haloplasma contractile, an unusual contractile bacterium from a deep-sea anoxic brine lake.</title>
        <authorList>
            <person name="Antunes A."/>
            <person name="Alam I."/>
            <person name="El Dorry H."/>
            <person name="Siam R."/>
            <person name="Robertson A."/>
            <person name="Bajic V.B."/>
            <person name="Stingl U."/>
        </authorList>
    </citation>
    <scope>NUCLEOTIDE SEQUENCE [LARGE SCALE GENOMIC DNA]</scope>
    <source>
        <strain evidence="16 17">SSD-17B</strain>
    </source>
</reference>
<keyword evidence="5 10" id="KW-0479">Metal-binding</keyword>
<accession>U2FME3</accession>
<keyword evidence="17" id="KW-1185">Reference proteome</keyword>
<feature type="binding site" evidence="10 13">
    <location>
        <position position="447"/>
    </location>
    <ligand>
        <name>Mn(2+)</name>
        <dbReference type="ChEBI" id="CHEBI:29035"/>
        <label>2</label>
    </ligand>
</feature>
<protein>
    <recommendedName>
        <fullName evidence="9 10">2,3-bisphosphoglycerate-independent phosphoglycerate mutase</fullName>
        <shortName evidence="10">BPG-independent PGAM</shortName>
        <shortName evidence="10">Phosphoglyceromutase</shortName>
        <shortName evidence="10">iPGM</shortName>
        <ecNumber evidence="4 10">5.4.2.12</ecNumber>
    </recommendedName>
</protein>
<comment type="caution">
    <text evidence="16">The sequence shown here is derived from an EMBL/GenBank/DDBJ whole genome shotgun (WGS) entry which is preliminary data.</text>
</comment>
<comment type="similarity">
    <text evidence="3 10">Belongs to the BPG-independent phosphoglycerate mutase family.</text>
</comment>
<dbReference type="InterPro" id="IPR005995">
    <property type="entry name" value="Pgm_bpd_ind"/>
</dbReference>
<dbReference type="CDD" id="cd16010">
    <property type="entry name" value="iPGM"/>
    <property type="match status" value="1"/>
</dbReference>
<evidence type="ECO:0000256" key="1">
    <source>
        <dbReference type="ARBA" id="ARBA00000370"/>
    </source>
</evidence>